<sequence length="29" mass="3344">MIMPCIYIMLFSHSRHFTVMRGSSITANV</sequence>
<evidence type="ECO:0000313" key="1">
    <source>
        <dbReference type="EMBL" id="JAH86224.1"/>
    </source>
</evidence>
<name>A0A0E9W791_ANGAN</name>
<reference evidence="1" key="2">
    <citation type="journal article" date="2015" name="Fish Shellfish Immunol.">
        <title>Early steps in the European eel (Anguilla anguilla)-Vibrio vulnificus interaction in the gills: Role of the RtxA13 toxin.</title>
        <authorList>
            <person name="Callol A."/>
            <person name="Pajuelo D."/>
            <person name="Ebbesson L."/>
            <person name="Teles M."/>
            <person name="MacKenzie S."/>
            <person name="Amaro C."/>
        </authorList>
    </citation>
    <scope>NUCLEOTIDE SEQUENCE</scope>
</reference>
<protein>
    <submittedName>
        <fullName evidence="1">Uncharacterized protein</fullName>
    </submittedName>
</protein>
<accession>A0A0E9W791</accession>
<dbReference type="EMBL" id="GBXM01022353">
    <property type="protein sequence ID" value="JAH86224.1"/>
    <property type="molecule type" value="Transcribed_RNA"/>
</dbReference>
<proteinExistence type="predicted"/>
<dbReference type="AlphaFoldDB" id="A0A0E9W791"/>
<organism evidence="1">
    <name type="scientific">Anguilla anguilla</name>
    <name type="common">European freshwater eel</name>
    <name type="synonym">Muraena anguilla</name>
    <dbReference type="NCBI Taxonomy" id="7936"/>
    <lineage>
        <taxon>Eukaryota</taxon>
        <taxon>Metazoa</taxon>
        <taxon>Chordata</taxon>
        <taxon>Craniata</taxon>
        <taxon>Vertebrata</taxon>
        <taxon>Euteleostomi</taxon>
        <taxon>Actinopterygii</taxon>
        <taxon>Neopterygii</taxon>
        <taxon>Teleostei</taxon>
        <taxon>Anguilliformes</taxon>
        <taxon>Anguillidae</taxon>
        <taxon>Anguilla</taxon>
    </lineage>
</organism>
<reference evidence="1" key="1">
    <citation type="submission" date="2014-11" db="EMBL/GenBank/DDBJ databases">
        <authorList>
            <person name="Amaro Gonzalez C."/>
        </authorList>
    </citation>
    <scope>NUCLEOTIDE SEQUENCE</scope>
</reference>